<proteinExistence type="predicted"/>
<accession>A0A7R9FSJ1</accession>
<dbReference type="InterPro" id="IPR050174">
    <property type="entry name" value="Protocadherin/Cadherin-CA"/>
</dbReference>
<evidence type="ECO:0000256" key="7">
    <source>
        <dbReference type="ARBA" id="ARBA00023180"/>
    </source>
</evidence>
<keyword evidence="7" id="KW-0325">Glycoprotein</keyword>
<dbReference type="PANTHER" id="PTHR24028">
    <property type="entry name" value="CADHERIN-87A"/>
    <property type="match status" value="1"/>
</dbReference>
<evidence type="ECO:0000313" key="10">
    <source>
        <dbReference type="EMBL" id="CAD7253457.1"/>
    </source>
</evidence>
<evidence type="ECO:0000256" key="2">
    <source>
        <dbReference type="ARBA" id="ARBA00022692"/>
    </source>
</evidence>
<keyword evidence="2" id="KW-0812">Transmembrane</keyword>
<dbReference type="PROSITE" id="PS00232">
    <property type="entry name" value="CADHERIN_1"/>
    <property type="match status" value="1"/>
</dbReference>
<dbReference type="CDD" id="cd11304">
    <property type="entry name" value="Cadherin_repeat"/>
    <property type="match status" value="1"/>
</dbReference>
<gene>
    <name evidence="10" type="ORF">DSTB1V02_LOCUS13207</name>
</gene>
<feature type="domain" description="Cadherin" evidence="9">
    <location>
        <begin position="42"/>
        <end position="168"/>
    </location>
</feature>
<feature type="non-terminal residue" evidence="10">
    <location>
        <position position="221"/>
    </location>
</feature>
<organism evidence="10">
    <name type="scientific">Darwinula stevensoni</name>
    <dbReference type="NCBI Taxonomy" id="69355"/>
    <lineage>
        <taxon>Eukaryota</taxon>
        <taxon>Metazoa</taxon>
        <taxon>Ecdysozoa</taxon>
        <taxon>Arthropoda</taxon>
        <taxon>Crustacea</taxon>
        <taxon>Oligostraca</taxon>
        <taxon>Ostracoda</taxon>
        <taxon>Podocopa</taxon>
        <taxon>Podocopida</taxon>
        <taxon>Darwinulocopina</taxon>
        <taxon>Darwinuloidea</taxon>
        <taxon>Darwinulidae</taxon>
        <taxon>Darwinula</taxon>
    </lineage>
</organism>
<evidence type="ECO:0000256" key="1">
    <source>
        <dbReference type="ARBA" id="ARBA00004167"/>
    </source>
</evidence>
<dbReference type="InterPro" id="IPR002126">
    <property type="entry name" value="Cadherin-like_dom"/>
</dbReference>
<name>A0A7R9FSJ1_9CRUS</name>
<evidence type="ECO:0000256" key="3">
    <source>
        <dbReference type="ARBA" id="ARBA00022737"/>
    </source>
</evidence>
<dbReference type="Gene3D" id="2.60.40.60">
    <property type="entry name" value="Cadherins"/>
    <property type="match status" value="1"/>
</dbReference>
<dbReference type="PROSITE" id="PS50268">
    <property type="entry name" value="CADHERIN_2"/>
    <property type="match status" value="1"/>
</dbReference>
<dbReference type="InterPro" id="IPR015919">
    <property type="entry name" value="Cadherin-like_sf"/>
</dbReference>
<dbReference type="PANTHER" id="PTHR24028:SF328">
    <property type="entry name" value="CADHERIN-3"/>
    <property type="match status" value="1"/>
</dbReference>
<keyword evidence="3" id="KW-0677">Repeat</keyword>
<dbReference type="GO" id="GO:0005886">
    <property type="term" value="C:plasma membrane"/>
    <property type="evidence" value="ECO:0007669"/>
    <property type="project" value="InterPro"/>
</dbReference>
<keyword evidence="5" id="KW-1133">Transmembrane helix</keyword>
<evidence type="ECO:0000256" key="8">
    <source>
        <dbReference type="PROSITE-ProRule" id="PRU00043"/>
    </source>
</evidence>
<dbReference type="EMBL" id="LR905393">
    <property type="protein sequence ID" value="CAD7253457.1"/>
    <property type="molecule type" value="Genomic_DNA"/>
</dbReference>
<dbReference type="SUPFAM" id="SSF49313">
    <property type="entry name" value="Cadherin-like"/>
    <property type="match status" value="1"/>
</dbReference>
<evidence type="ECO:0000256" key="5">
    <source>
        <dbReference type="ARBA" id="ARBA00022989"/>
    </source>
</evidence>
<keyword evidence="6" id="KW-0472">Membrane</keyword>
<comment type="subcellular location">
    <subcellularLocation>
        <location evidence="1">Membrane</location>
        <topology evidence="1">Single-pass membrane protein</topology>
    </subcellularLocation>
</comment>
<sequence length="221" mass="24741">CFLGCFLNPGSHRNETSFEITILDVNDNPPQFSNIEEIFGSENTNAGETLVGSVRVSDFDQPGTSNTDLEPEIVRIECILDCAIPGDATGLVELMMELTSDIITTYIIRFEAGMDFAGRRGQYEVEVKVSDKGDPMLSNTEIIILHIVDRNDEYFAWSVEHGYIFPVEEVIMIASLRGSLNKIRNAKMLNDSFVLQRFQVGSDINSITGAEFFMKTKDDDF</sequence>
<evidence type="ECO:0000313" key="11">
    <source>
        <dbReference type="Proteomes" id="UP000677054"/>
    </source>
</evidence>
<keyword evidence="4 8" id="KW-0106">Calcium</keyword>
<keyword evidence="11" id="KW-1185">Reference proteome</keyword>
<evidence type="ECO:0000256" key="6">
    <source>
        <dbReference type="ARBA" id="ARBA00023136"/>
    </source>
</evidence>
<dbReference type="GO" id="GO:0007156">
    <property type="term" value="P:homophilic cell adhesion via plasma membrane adhesion molecules"/>
    <property type="evidence" value="ECO:0007669"/>
    <property type="project" value="InterPro"/>
</dbReference>
<evidence type="ECO:0000259" key="9">
    <source>
        <dbReference type="PROSITE" id="PS50268"/>
    </source>
</evidence>
<dbReference type="Proteomes" id="UP000677054">
    <property type="component" value="Unassembled WGS sequence"/>
</dbReference>
<evidence type="ECO:0000256" key="4">
    <source>
        <dbReference type="ARBA" id="ARBA00022837"/>
    </source>
</evidence>
<dbReference type="InterPro" id="IPR020894">
    <property type="entry name" value="Cadherin_CS"/>
</dbReference>
<protein>
    <recommendedName>
        <fullName evidence="9">Cadherin domain-containing protein</fullName>
    </recommendedName>
</protein>
<reference evidence="10" key="1">
    <citation type="submission" date="2020-11" db="EMBL/GenBank/DDBJ databases">
        <authorList>
            <person name="Tran Van P."/>
        </authorList>
    </citation>
    <scope>NUCLEOTIDE SEQUENCE</scope>
</reference>
<dbReference type="AlphaFoldDB" id="A0A7R9FSJ1"/>
<dbReference type="OrthoDB" id="6379298at2759"/>
<dbReference type="GO" id="GO:0005509">
    <property type="term" value="F:calcium ion binding"/>
    <property type="evidence" value="ECO:0007669"/>
    <property type="project" value="UniProtKB-UniRule"/>
</dbReference>
<dbReference type="EMBL" id="CAJPEV010005876">
    <property type="protein sequence ID" value="CAG0903620.1"/>
    <property type="molecule type" value="Genomic_DNA"/>
</dbReference>